<dbReference type="OrthoDB" id="5391496at2759"/>
<organism evidence="2 3">
    <name type="scientific">Coniella lustricola</name>
    <dbReference type="NCBI Taxonomy" id="2025994"/>
    <lineage>
        <taxon>Eukaryota</taxon>
        <taxon>Fungi</taxon>
        <taxon>Dikarya</taxon>
        <taxon>Ascomycota</taxon>
        <taxon>Pezizomycotina</taxon>
        <taxon>Sordariomycetes</taxon>
        <taxon>Sordariomycetidae</taxon>
        <taxon>Diaporthales</taxon>
        <taxon>Schizoparmaceae</taxon>
        <taxon>Coniella</taxon>
    </lineage>
</organism>
<evidence type="ECO:0000256" key="1">
    <source>
        <dbReference type="SAM" id="MobiDB-lite"/>
    </source>
</evidence>
<feature type="region of interest" description="Disordered" evidence="1">
    <location>
        <begin position="94"/>
        <end position="129"/>
    </location>
</feature>
<accession>A0A2T2ZUY4</accession>
<evidence type="ECO:0000313" key="2">
    <source>
        <dbReference type="EMBL" id="PSR77389.1"/>
    </source>
</evidence>
<feature type="compositionally biased region" description="Basic residues" evidence="1">
    <location>
        <begin position="117"/>
        <end position="129"/>
    </location>
</feature>
<feature type="compositionally biased region" description="Pro residues" evidence="1">
    <location>
        <begin position="98"/>
        <end position="110"/>
    </location>
</feature>
<dbReference type="InParanoid" id="A0A2T2ZUY4"/>
<protein>
    <submittedName>
        <fullName evidence="2">Uncharacterized protein</fullName>
    </submittedName>
</protein>
<feature type="region of interest" description="Disordered" evidence="1">
    <location>
        <begin position="201"/>
        <end position="256"/>
    </location>
</feature>
<reference evidence="2 3" key="1">
    <citation type="journal article" date="2018" name="Mycol. Prog.">
        <title>Coniella lustricola, a new species from submerged detritus.</title>
        <authorList>
            <person name="Raudabaugh D.B."/>
            <person name="Iturriaga T."/>
            <person name="Carver A."/>
            <person name="Mondo S."/>
            <person name="Pangilinan J."/>
            <person name="Lipzen A."/>
            <person name="He G."/>
            <person name="Amirebrahimi M."/>
            <person name="Grigoriev I.V."/>
            <person name="Miller A.N."/>
        </authorList>
    </citation>
    <scope>NUCLEOTIDE SEQUENCE [LARGE SCALE GENOMIC DNA]</scope>
    <source>
        <strain evidence="2 3">B22-T-1</strain>
    </source>
</reference>
<sequence length="335" mass="36749">MATVPLILSPASPSQLLTSIVQTERHPTTLIVCSSKAHFLSSLVADYRPQPHRSAATDTTLLTTPLYQLAIARHIRLVFVPTVSHLRAFLSVFNPADSPVPPPPPRPRSPSSPSRAARLHSIKKQARRQRQPRLLVYGFLALHRDTSEWSAQGLTSTAATLIEAARTSGLRAVIVEPPKSADDDAGIDAEGNFAESITLQEQEQHEKADPRSKDATSIIGRAPDPECHNASSHTPPPPPPAEDHDDQETASDTSFLDEQVPILSVSVLRAGGGDLDDAAWTSRKVTVGRVLVRWFRYRQGSWLHRQKRQRETSPHKTVAATEDGLRDEEIMTDIG</sequence>
<gene>
    <name evidence="2" type="ORF">BD289DRAFT_445438</name>
</gene>
<dbReference type="Proteomes" id="UP000241462">
    <property type="component" value="Unassembled WGS sequence"/>
</dbReference>
<proteinExistence type="predicted"/>
<name>A0A2T2ZUY4_9PEZI</name>
<evidence type="ECO:0000313" key="3">
    <source>
        <dbReference type="Proteomes" id="UP000241462"/>
    </source>
</evidence>
<dbReference type="AlphaFoldDB" id="A0A2T2ZUY4"/>
<feature type="compositionally biased region" description="Basic and acidic residues" evidence="1">
    <location>
        <begin position="202"/>
        <end position="214"/>
    </location>
</feature>
<keyword evidence="3" id="KW-1185">Reference proteome</keyword>
<dbReference type="EMBL" id="KZ678656">
    <property type="protein sequence ID" value="PSR77389.1"/>
    <property type="molecule type" value="Genomic_DNA"/>
</dbReference>